<protein>
    <submittedName>
        <fullName evidence="3">Uncharacterized protein</fullName>
    </submittedName>
</protein>
<organism evidence="3 4">
    <name type="scientific">Ananas comosus</name>
    <name type="common">Pineapple</name>
    <name type="synonym">Ananas ananas</name>
    <dbReference type="NCBI Taxonomy" id="4615"/>
    <lineage>
        <taxon>Eukaryota</taxon>
        <taxon>Viridiplantae</taxon>
        <taxon>Streptophyta</taxon>
        <taxon>Embryophyta</taxon>
        <taxon>Tracheophyta</taxon>
        <taxon>Spermatophyta</taxon>
        <taxon>Magnoliopsida</taxon>
        <taxon>Liliopsida</taxon>
        <taxon>Poales</taxon>
        <taxon>Bromeliaceae</taxon>
        <taxon>Bromelioideae</taxon>
        <taxon>Ananas</taxon>
    </lineage>
</organism>
<evidence type="ECO:0000313" key="4">
    <source>
        <dbReference type="Proteomes" id="UP000092600"/>
    </source>
</evidence>
<sequence length="281" mass="30548">MTLSHHQLLCFSPPPSPLRPQKLFSPSPHSPPPRLSLPSNPNLILSSSSSTPSPLQTLRPRPTTRSRVSIRGTEKRGERDAEEGDGALRGFEESGAEGGEVVFEKTLRLVECAMFASVAGLAYFLSNSLAIENYFGCFFSLPIVISSMRWGVAAGRKTMVATALLLLTLSGPVKASTYLLMHGLVGFAMGSLWRLGANWVTSIFLCSIITINIHASLTYILTAIGVNVVPTMDAIYLLFGTLLLLNCGFFVFLLHILYAVILTKLGLRASLKLPKWLDKAI</sequence>
<feature type="transmembrane region" description="Helical" evidence="2">
    <location>
        <begin position="164"/>
        <end position="193"/>
    </location>
</feature>
<proteinExistence type="predicted"/>
<keyword evidence="2" id="KW-0472">Membrane</keyword>
<dbReference type="PANTHER" id="PTHR37185">
    <property type="entry name" value="MEMBRANE PROTEIN"/>
    <property type="match status" value="1"/>
</dbReference>
<evidence type="ECO:0000313" key="3">
    <source>
        <dbReference type="EMBL" id="OAY77518.1"/>
    </source>
</evidence>
<evidence type="ECO:0000256" key="1">
    <source>
        <dbReference type="SAM" id="MobiDB-lite"/>
    </source>
</evidence>
<accession>A0A199VKI0</accession>
<dbReference type="Proteomes" id="UP000092600">
    <property type="component" value="Unassembled WGS sequence"/>
</dbReference>
<dbReference type="PANTHER" id="PTHR37185:SF3">
    <property type="entry name" value="MEMBRANE PROTEIN"/>
    <property type="match status" value="1"/>
</dbReference>
<gene>
    <name evidence="3" type="ORF">ACMD2_21614</name>
</gene>
<feature type="compositionally biased region" description="Low complexity" evidence="1">
    <location>
        <begin position="36"/>
        <end position="60"/>
    </location>
</feature>
<feature type="transmembrane region" description="Helical" evidence="2">
    <location>
        <begin position="131"/>
        <end position="152"/>
    </location>
</feature>
<comment type="caution">
    <text evidence="3">The sequence shown here is derived from an EMBL/GenBank/DDBJ whole genome shotgun (WGS) entry which is preliminary data.</text>
</comment>
<reference evidence="3 4" key="1">
    <citation type="journal article" date="2016" name="DNA Res.">
        <title>The draft genome of MD-2 pineapple using hybrid error correction of long reads.</title>
        <authorList>
            <person name="Redwan R.M."/>
            <person name="Saidin A."/>
            <person name="Kumar S.V."/>
        </authorList>
    </citation>
    <scope>NUCLEOTIDE SEQUENCE [LARGE SCALE GENOMIC DNA]</scope>
    <source>
        <strain evidence="4">cv. MD2</strain>
        <tissue evidence="3">Leaf</tissue>
    </source>
</reference>
<feature type="transmembrane region" description="Helical" evidence="2">
    <location>
        <begin position="199"/>
        <end position="222"/>
    </location>
</feature>
<dbReference type="STRING" id="4615.A0A199VKI0"/>
<name>A0A199VKI0_ANACO</name>
<dbReference type="EMBL" id="LSRQ01001520">
    <property type="protein sequence ID" value="OAY77518.1"/>
    <property type="molecule type" value="Genomic_DNA"/>
</dbReference>
<feature type="transmembrane region" description="Helical" evidence="2">
    <location>
        <begin position="234"/>
        <end position="261"/>
    </location>
</feature>
<keyword evidence="2" id="KW-1133">Transmembrane helix</keyword>
<feature type="region of interest" description="Disordered" evidence="1">
    <location>
        <begin position="1"/>
        <end position="92"/>
    </location>
</feature>
<keyword evidence="2" id="KW-0812">Transmembrane</keyword>
<dbReference type="AlphaFoldDB" id="A0A199VKI0"/>
<evidence type="ECO:0000256" key="2">
    <source>
        <dbReference type="SAM" id="Phobius"/>
    </source>
</evidence>